<dbReference type="AlphaFoldDB" id="A0A4C1WJ10"/>
<comment type="caution">
    <text evidence="1">The sequence shown here is derived from an EMBL/GenBank/DDBJ whole genome shotgun (WGS) entry which is preliminary data.</text>
</comment>
<sequence>MWQKKNGSGINAVEKRSVRSMCGVSRKDRCRNSDVRERCGLKEGEVTRVESGMLRWFGLLERMNESRQTKQMYRANVCDGKKSYSLLRGQQRTGDSSEVPSVRVRRLGYRLIGVVGFIALLRKRMSCISSLEKSTYQSESGPERGKDRYFVAARWILGPADFC</sequence>
<dbReference type="EMBL" id="BGZK01000558">
    <property type="protein sequence ID" value="GBP50095.1"/>
    <property type="molecule type" value="Genomic_DNA"/>
</dbReference>
<gene>
    <name evidence="1" type="ORF">EVAR_17356_1</name>
</gene>
<proteinExistence type="predicted"/>
<keyword evidence="2" id="KW-1185">Reference proteome</keyword>
<organism evidence="1 2">
    <name type="scientific">Eumeta variegata</name>
    <name type="common">Bagworm moth</name>
    <name type="synonym">Eumeta japonica</name>
    <dbReference type="NCBI Taxonomy" id="151549"/>
    <lineage>
        <taxon>Eukaryota</taxon>
        <taxon>Metazoa</taxon>
        <taxon>Ecdysozoa</taxon>
        <taxon>Arthropoda</taxon>
        <taxon>Hexapoda</taxon>
        <taxon>Insecta</taxon>
        <taxon>Pterygota</taxon>
        <taxon>Neoptera</taxon>
        <taxon>Endopterygota</taxon>
        <taxon>Lepidoptera</taxon>
        <taxon>Glossata</taxon>
        <taxon>Ditrysia</taxon>
        <taxon>Tineoidea</taxon>
        <taxon>Psychidae</taxon>
        <taxon>Oiketicinae</taxon>
        <taxon>Eumeta</taxon>
    </lineage>
</organism>
<evidence type="ECO:0000313" key="2">
    <source>
        <dbReference type="Proteomes" id="UP000299102"/>
    </source>
</evidence>
<protein>
    <submittedName>
        <fullName evidence="1">Uncharacterized protein</fullName>
    </submittedName>
</protein>
<dbReference type="Proteomes" id="UP000299102">
    <property type="component" value="Unassembled WGS sequence"/>
</dbReference>
<name>A0A4C1WJ10_EUMVA</name>
<evidence type="ECO:0000313" key="1">
    <source>
        <dbReference type="EMBL" id="GBP50095.1"/>
    </source>
</evidence>
<dbReference type="OrthoDB" id="550012at2759"/>
<accession>A0A4C1WJ10</accession>
<reference evidence="1 2" key="1">
    <citation type="journal article" date="2019" name="Commun. Biol.">
        <title>The bagworm genome reveals a unique fibroin gene that provides high tensile strength.</title>
        <authorList>
            <person name="Kono N."/>
            <person name="Nakamura H."/>
            <person name="Ohtoshi R."/>
            <person name="Tomita M."/>
            <person name="Numata K."/>
            <person name="Arakawa K."/>
        </authorList>
    </citation>
    <scope>NUCLEOTIDE SEQUENCE [LARGE SCALE GENOMIC DNA]</scope>
</reference>